<organism evidence="6 7">
    <name type="scientific">Alkalibaculum sporogenes</name>
    <dbReference type="NCBI Taxonomy" id="2655001"/>
    <lineage>
        <taxon>Bacteria</taxon>
        <taxon>Bacillati</taxon>
        <taxon>Bacillota</taxon>
        <taxon>Clostridia</taxon>
        <taxon>Eubacteriales</taxon>
        <taxon>Eubacteriaceae</taxon>
        <taxon>Alkalibaculum</taxon>
    </lineage>
</organism>
<dbReference type="SUPFAM" id="SSF160369">
    <property type="entry name" value="Ribosomal protein L10-like"/>
    <property type="match status" value="1"/>
</dbReference>
<dbReference type="CDD" id="cd05797">
    <property type="entry name" value="Ribosomal_L10"/>
    <property type="match status" value="1"/>
</dbReference>
<comment type="caution">
    <text evidence="6">The sequence shown here is derived from an EMBL/GenBank/DDBJ whole genome shotgun (WGS) entry which is preliminary data.</text>
</comment>
<proteinExistence type="inferred from homology"/>
<dbReference type="GO" id="GO:0003735">
    <property type="term" value="F:structural constituent of ribosome"/>
    <property type="evidence" value="ECO:0007669"/>
    <property type="project" value="InterPro"/>
</dbReference>
<comment type="function">
    <text evidence="5">Forms part of the ribosomal stalk, playing a central role in the interaction of the ribosome with GTP-bound translation factors.</text>
</comment>
<comment type="subunit">
    <text evidence="5">Part of the ribosomal stalk of the 50S ribosomal subunit. The N-terminus interacts with L11 and the large rRNA to form the base of the stalk. The C-terminus forms an elongated spine to which L12 dimers bind in a sequential fashion forming a multimeric L10(L12)X complex.</text>
</comment>
<sequence>MSNQDAKKAIVSEIAEKFSKAQTAVLVDYRGLNVEEVTEFRAIARELNVDYKIYKNSMMRFAVKETGYEGLLENLVGPSAIAFGYDDPVATAKIITEFAKKHKAMEIKAGMVDGKVLDKQGVMALAELPSREVLIAQVLGGLNAPISGLVNVLQGNIRGLVIALNQIKEQKEATA</sequence>
<dbReference type="RefSeq" id="WP_152802121.1">
    <property type="nucleotide sequence ID" value="NZ_WHNX01000005.1"/>
</dbReference>
<dbReference type="AlphaFoldDB" id="A0A6A7K776"/>
<reference evidence="6 7" key="1">
    <citation type="submission" date="2019-10" db="EMBL/GenBank/DDBJ databases">
        <title>Alkalibaculum tamaniensis sp.nov., a new alkaliphilic acetogen, isolated on methoxylated aromatics from a mud volcano.</title>
        <authorList>
            <person name="Khomyakova M.A."/>
            <person name="Merkel A.Y."/>
            <person name="Bonch-Osmolovskaya E.A."/>
            <person name="Slobodkin A.I."/>
        </authorList>
    </citation>
    <scope>NUCLEOTIDE SEQUENCE [LARGE SCALE GENOMIC DNA]</scope>
    <source>
        <strain evidence="6 7">M08DMB</strain>
    </source>
</reference>
<evidence type="ECO:0000313" key="6">
    <source>
        <dbReference type="EMBL" id="MPW25037.1"/>
    </source>
</evidence>
<keyword evidence="5" id="KW-0699">rRNA-binding</keyword>
<evidence type="ECO:0000313" key="7">
    <source>
        <dbReference type="Proteomes" id="UP000440004"/>
    </source>
</evidence>
<dbReference type="InterPro" id="IPR001790">
    <property type="entry name" value="Ribosomal_uL10"/>
</dbReference>
<evidence type="ECO:0000256" key="5">
    <source>
        <dbReference type="HAMAP-Rule" id="MF_00362"/>
    </source>
</evidence>
<dbReference type="InterPro" id="IPR002363">
    <property type="entry name" value="Ribosomal_uL10_CS_bac"/>
</dbReference>
<accession>A0A6A7K776</accession>
<evidence type="ECO:0000256" key="4">
    <source>
        <dbReference type="ARBA" id="ARBA00035202"/>
    </source>
</evidence>
<comment type="similarity">
    <text evidence="1 5">Belongs to the universal ribosomal protein uL10 family.</text>
</comment>
<dbReference type="HAMAP" id="MF_00362">
    <property type="entry name" value="Ribosomal_uL10"/>
    <property type="match status" value="1"/>
</dbReference>
<dbReference type="Gene3D" id="6.10.250.290">
    <property type="match status" value="1"/>
</dbReference>
<keyword evidence="5" id="KW-0694">RNA-binding</keyword>
<name>A0A6A7K776_9FIRM</name>
<dbReference type="EMBL" id="WHNX01000005">
    <property type="protein sequence ID" value="MPW25037.1"/>
    <property type="molecule type" value="Genomic_DNA"/>
</dbReference>
<dbReference type="GO" id="GO:0006412">
    <property type="term" value="P:translation"/>
    <property type="evidence" value="ECO:0007669"/>
    <property type="project" value="UniProtKB-UniRule"/>
</dbReference>
<dbReference type="InterPro" id="IPR022973">
    <property type="entry name" value="Ribosomal_uL10_bac"/>
</dbReference>
<evidence type="ECO:0000256" key="1">
    <source>
        <dbReference type="ARBA" id="ARBA00008889"/>
    </source>
</evidence>
<keyword evidence="3 5" id="KW-0687">Ribonucleoprotein</keyword>
<keyword evidence="7" id="KW-1185">Reference proteome</keyword>
<dbReference type="PROSITE" id="PS01109">
    <property type="entry name" value="RIBOSOMAL_L10"/>
    <property type="match status" value="1"/>
</dbReference>
<gene>
    <name evidence="5" type="primary">rplJ</name>
    <name evidence="6" type="ORF">GC105_04435</name>
</gene>
<dbReference type="Gene3D" id="3.30.70.1730">
    <property type="match status" value="1"/>
</dbReference>
<dbReference type="Proteomes" id="UP000440004">
    <property type="component" value="Unassembled WGS sequence"/>
</dbReference>
<dbReference type="GO" id="GO:0015934">
    <property type="term" value="C:large ribosomal subunit"/>
    <property type="evidence" value="ECO:0007669"/>
    <property type="project" value="InterPro"/>
</dbReference>
<dbReference type="Pfam" id="PF00466">
    <property type="entry name" value="Ribosomal_L10"/>
    <property type="match status" value="1"/>
</dbReference>
<dbReference type="PANTHER" id="PTHR11560">
    <property type="entry name" value="39S RIBOSOMAL PROTEIN L10, MITOCHONDRIAL"/>
    <property type="match status" value="1"/>
</dbReference>
<evidence type="ECO:0000256" key="2">
    <source>
        <dbReference type="ARBA" id="ARBA00022980"/>
    </source>
</evidence>
<protein>
    <recommendedName>
        <fullName evidence="4 5">Large ribosomal subunit protein uL10</fullName>
    </recommendedName>
</protein>
<dbReference type="NCBIfam" id="NF000955">
    <property type="entry name" value="PRK00099.1-1"/>
    <property type="match status" value="1"/>
</dbReference>
<keyword evidence="2 5" id="KW-0689">Ribosomal protein</keyword>
<dbReference type="InterPro" id="IPR047865">
    <property type="entry name" value="Ribosomal_uL10_bac_type"/>
</dbReference>
<dbReference type="GO" id="GO:0070180">
    <property type="term" value="F:large ribosomal subunit rRNA binding"/>
    <property type="evidence" value="ECO:0007669"/>
    <property type="project" value="UniProtKB-UniRule"/>
</dbReference>
<evidence type="ECO:0000256" key="3">
    <source>
        <dbReference type="ARBA" id="ARBA00023274"/>
    </source>
</evidence>
<dbReference type="InterPro" id="IPR043141">
    <property type="entry name" value="Ribosomal_uL10-like_sf"/>
</dbReference>